<feature type="domain" description="Rab effector MyRIP/Melanophilin" evidence="2">
    <location>
        <begin position="59"/>
        <end position="150"/>
    </location>
</feature>
<protein>
    <recommendedName>
        <fullName evidence="2">Rab effector MyRIP/Melanophilin domain-containing protein</fullName>
    </recommendedName>
</protein>
<feature type="compositionally biased region" description="Basic and acidic residues" evidence="1">
    <location>
        <begin position="166"/>
        <end position="178"/>
    </location>
</feature>
<gene>
    <name evidence="3" type="primary">MRPS27</name>
</gene>
<dbReference type="InterPro" id="IPR006788">
    <property type="entry name" value="Myrip/Melanophilin"/>
</dbReference>
<keyword evidence="4" id="KW-1185">Reference proteome</keyword>
<dbReference type="Pfam" id="PF04698">
    <property type="entry name" value="Rab_eff_C"/>
    <property type="match status" value="1"/>
</dbReference>
<dbReference type="Proteomes" id="UP000694402">
    <property type="component" value="Unassembled WGS sequence"/>
</dbReference>
<evidence type="ECO:0000313" key="4">
    <source>
        <dbReference type="Proteomes" id="UP000694402"/>
    </source>
</evidence>
<evidence type="ECO:0000313" key="3">
    <source>
        <dbReference type="Ensembl" id="ENSOTSP00005046295.2"/>
    </source>
</evidence>
<name>A0A8C8G7R8_ONCTS</name>
<evidence type="ECO:0000256" key="1">
    <source>
        <dbReference type="SAM" id="MobiDB-lite"/>
    </source>
</evidence>
<dbReference type="GeneTree" id="ENSGT00950000183138"/>
<sequence>SRSWTRRTVAAPCSPGNIATSAAALPSPSWSTPCASVWTASTTSARPALLQQERQSLGLFRVVEGQSTAKTLTVALRVAEEAIDEAEGYTDNQDMQSEARYLRDHREELIEELATTIVQTIIRRRKNLVEMKPNCDLDWPPANQRGEKPLASSCPSSQPQITTSVHAKDSQQGLKEEGGAPGLAS</sequence>
<accession>A0A8C8G7R8</accession>
<evidence type="ECO:0000259" key="2">
    <source>
        <dbReference type="Pfam" id="PF04698"/>
    </source>
</evidence>
<proteinExistence type="predicted"/>
<feature type="region of interest" description="Disordered" evidence="1">
    <location>
        <begin position="136"/>
        <end position="185"/>
    </location>
</feature>
<organism evidence="3 4">
    <name type="scientific">Oncorhynchus tshawytscha</name>
    <name type="common">Chinook salmon</name>
    <name type="synonym">Salmo tshawytscha</name>
    <dbReference type="NCBI Taxonomy" id="74940"/>
    <lineage>
        <taxon>Eukaryota</taxon>
        <taxon>Metazoa</taxon>
        <taxon>Chordata</taxon>
        <taxon>Craniata</taxon>
        <taxon>Vertebrata</taxon>
        <taxon>Euteleostomi</taxon>
        <taxon>Actinopterygii</taxon>
        <taxon>Neopterygii</taxon>
        <taxon>Teleostei</taxon>
        <taxon>Protacanthopterygii</taxon>
        <taxon>Salmoniformes</taxon>
        <taxon>Salmonidae</taxon>
        <taxon>Salmoninae</taxon>
        <taxon>Oncorhynchus</taxon>
    </lineage>
</organism>
<feature type="compositionally biased region" description="Polar residues" evidence="1">
    <location>
        <begin position="153"/>
        <end position="165"/>
    </location>
</feature>
<reference evidence="3" key="2">
    <citation type="submission" date="2025-09" db="UniProtKB">
        <authorList>
            <consortium name="Ensembl"/>
        </authorList>
    </citation>
    <scope>IDENTIFICATION</scope>
</reference>
<dbReference type="Ensembl" id="ENSOTST00005050326.2">
    <property type="protein sequence ID" value="ENSOTSP00005046295.2"/>
    <property type="gene ID" value="ENSOTSG00005057091.1"/>
</dbReference>
<dbReference type="AlphaFoldDB" id="A0A8C8G7R8"/>
<reference evidence="3" key="1">
    <citation type="submission" date="2025-08" db="UniProtKB">
        <authorList>
            <consortium name="Ensembl"/>
        </authorList>
    </citation>
    <scope>IDENTIFICATION</scope>
</reference>